<sequence length="121" mass="12829">MPLQPHESAFTRQPAPPRPVPVLADDAVALAAARALAAELAEEAVTRDLDRRMPFAEIERFTETGLWAITVPREYGGAGVNAATVAQVIAIIAAADGSIGQIPQNHFYALEVLRNGGTEAQ</sequence>
<dbReference type="SUPFAM" id="SSF56645">
    <property type="entry name" value="Acyl-CoA dehydrogenase NM domain-like"/>
    <property type="match status" value="1"/>
</dbReference>
<dbReference type="Proteomes" id="UP000199048">
    <property type="component" value="Unassembled WGS sequence"/>
</dbReference>
<dbReference type="Gene3D" id="1.10.540.10">
    <property type="entry name" value="Acyl-CoA dehydrogenase/oxidase, N-terminal domain"/>
    <property type="match status" value="1"/>
</dbReference>
<protein>
    <submittedName>
        <fullName evidence="2">Acyl-CoA dehydrogenase, N-terminal domain</fullName>
    </submittedName>
</protein>
<dbReference type="InterPro" id="IPR013786">
    <property type="entry name" value="AcylCoA_DH/ox_N"/>
</dbReference>
<dbReference type="EMBL" id="FOTK01000029">
    <property type="protein sequence ID" value="SFM38162.1"/>
    <property type="molecule type" value="Genomic_DNA"/>
</dbReference>
<proteinExistence type="predicted"/>
<gene>
    <name evidence="2" type="ORF">SAMN05192568_102960</name>
</gene>
<evidence type="ECO:0000313" key="2">
    <source>
        <dbReference type="EMBL" id="SFM38162.1"/>
    </source>
</evidence>
<dbReference type="GO" id="GO:0016627">
    <property type="term" value="F:oxidoreductase activity, acting on the CH-CH group of donors"/>
    <property type="evidence" value="ECO:0007669"/>
    <property type="project" value="InterPro"/>
</dbReference>
<dbReference type="InterPro" id="IPR037069">
    <property type="entry name" value="AcylCoA_DH/ox_N_sf"/>
</dbReference>
<reference evidence="3" key="1">
    <citation type="submission" date="2016-10" db="EMBL/GenBank/DDBJ databases">
        <authorList>
            <person name="Varghese N."/>
            <person name="Submissions S."/>
        </authorList>
    </citation>
    <scope>NUCLEOTIDE SEQUENCE [LARGE SCALE GENOMIC DNA]</scope>
    <source>
        <strain evidence="3">BL36</strain>
    </source>
</reference>
<dbReference type="Pfam" id="PF02771">
    <property type="entry name" value="Acyl-CoA_dh_N"/>
    <property type="match status" value="1"/>
</dbReference>
<keyword evidence="3" id="KW-1185">Reference proteome</keyword>
<dbReference type="GO" id="GO:0050660">
    <property type="term" value="F:flavin adenine dinucleotide binding"/>
    <property type="evidence" value="ECO:0007669"/>
    <property type="project" value="InterPro"/>
</dbReference>
<organism evidence="2 3">
    <name type="scientific">Methylobacterium pseudosasicola</name>
    <dbReference type="NCBI Taxonomy" id="582667"/>
    <lineage>
        <taxon>Bacteria</taxon>
        <taxon>Pseudomonadati</taxon>
        <taxon>Pseudomonadota</taxon>
        <taxon>Alphaproteobacteria</taxon>
        <taxon>Hyphomicrobiales</taxon>
        <taxon>Methylobacteriaceae</taxon>
        <taxon>Methylobacterium</taxon>
    </lineage>
</organism>
<dbReference type="AlphaFoldDB" id="A0A1I4QDH9"/>
<accession>A0A1I4QDH9</accession>
<name>A0A1I4QDH9_9HYPH</name>
<evidence type="ECO:0000313" key="3">
    <source>
        <dbReference type="Proteomes" id="UP000199048"/>
    </source>
</evidence>
<dbReference type="InterPro" id="IPR009100">
    <property type="entry name" value="AcylCoA_DH/oxidase_NM_dom_sf"/>
</dbReference>
<feature type="domain" description="Acyl-CoA dehydrogenase/oxidase N-terminal" evidence="1">
    <location>
        <begin position="30"/>
        <end position="121"/>
    </location>
</feature>
<dbReference type="STRING" id="582667.SAMN05192568_102960"/>
<evidence type="ECO:0000259" key="1">
    <source>
        <dbReference type="Pfam" id="PF02771"/>
    </source>
</evidence>